<name>A0A286UX92_9AGAM</name>
<keyword evidence="2" id="KW-1185">Reference proteome</keyword>
<comment type="caution">
    <text evidence="1">The sequence shown here is derived from an EMBL/GenBank/DDBJ whole genome shotgun (WGS) entry which is preliminary data.</text>
</comment>
<sequence length="81" mass="9585">MSTHKIILFDGPTREWYRYCGSDFTQIRSVLRETYRVGWGVRGGIRIMLKLKKNGAFDLYGLHSWVDLACYTQYRDRNCSN</sequence>
<dbReference type="InParanoid" id="A0A286UX92"/>
<accession>A0A286UX92</accession>
<evidence type="ECO:0000313" key="2">
    <source>
        <dbReference type="Proteomes" id="UP000217199"/>
    </source>
</evidence>
<gene>
    <name evidence="1" type="ORF">PNOK_0123200</name>
</gene>
<dbReference type="Proteomes" id="UP000217199">
    <property type="component" value="Unassembled WGS sequence"/>
</dbReference>
<proteinExistence type="predicted"/>
<evidence type="ECO:0000313" key="1">
    <source>
        <dbReference type="EMBL" id="PAV24164.1"/>
    </source>
</evidence>
<dbReference type="AlphaFoldDB" id="A0A286UX92"/>
<protein>
    <submittedName>
        <fullName evidence="1">Uncharacterized protein</fullName>
    </submittedName>
</protein>
<reference evidence="1 2" key="1">
    <citation type="journal article" date="2017" name="Mol. Ecol.">
        <title>Comparative and population genomic landscape of Phellinus noxius: A hypervariable fungus causing root rot in trees.</title>
        <authorList>
            <person name="Chung C.L."/>
            <person name="Lee T.J."/>
            <person name="Akiba M."/>
            <person name="Lee H.H."/>
            <person name="Kuo T.H."/>
            <person name="Liu D."/>
            <person name="Ke H.M."/>
            <person name="Yokoi T."/>
            <person name="Roa M.B."/>
            <person name="Lu M.J."/>
            <person name="Chang Y.Y."/>
            <person name="Ann P.J."/>
            <person name="Tsai J.N."/>
            <person name="Chen C.Y."/>
            <person name="Tzean S.S."/>
            <person name="Ota Y."/>
            <person name="Hattori T."/>
            <person name="Sahashi N."/>
            <person name="Liou R.F."/>
            <person name="Kikuchi T."/>
            <person name="Tsai I.J."/>
        </authorList>
    </citation>
    <scope>NUCLEOTIDE SEQUENCE [LARGE SCALE GENOMIC DNA]</scope>
    <source>
        <strain evidence="1 2">FFPRI411160</strain>
    </source>
</reference>
<dbReference type="EMBL" id="NBII01000001">
    <property type="protein sequence ID" value="PAV24164.1"/>
    <property type="molecule type" value="Genomic_DNA"/>
</dbReference>
<organism evidence="1 2">
    <name type="scientific">Pyrrhoderma noxium</name>
    <dbReference type="NCBI Taxonomy" id="2282107"/>
    <lineage>
        <taxon>Eukaryota</taxon>
        <taxon>Fungi</taxon>
        <taxon>Dikarya</taxon>
        <taxon>Basidiomycota</taxon>
        <taxon>Agaricomycotina</taxon>
        <taxon>Agaricomycetes</taxon>
        <taxon>Hymenochaetales</taxon>
        <taxon>Hymenochaetaceae</taxon>
        <taxon>Pyrrhoderma</taxon>
    </lineage>
</organism>